<evidence type="ECO:0000313" key="3">
    <source>
        <dbReference type="Proteomes" id="UP000183192"/>
    </source>
</evidence>
<evidence type="ECO:0000313" key="2">
    <source>
        <dbReference type="EMBL" id="OIO07803.1"/>
    </source>
</evidence>
<keyword evidence="1" id="KW-0812">Transmembrane</keyword>
<dbReference type="Proteomes" id="UP000183192">
    <property type="component" value="Unassembled WGS sequence"/>
</dbReference>
<organism evidence="2 3">
    <name type="scientific">Candidatus Falkowbacteria bacterium CG1_02_37_44</name>
    <dbReference type="NCBI Taxonomy" id="1805146"/>
    <lineage>
        <taxon>Bacteria</taxon>
        <taxon>Candidatus Falkowiibacteriota</taxon>
    </lineage>
</organism>
<keyword evidence="1" id="KW-0472">Membrane</keyword>
<protein>
    <recommendedName>
        <fullName evidence="4">Transmembrane protein</fullName>
    </recommendedName>
</protein>
<sequence>MAFPLSILLIPYLIFLLLWIFFSFVGIFHLLNFGFKNLVTLMAIFIYVGVALFILIISINYINQIDWSFKIGLLNDIINQKLIFN</sequence>
<name>A0A1J4TA81_9BACT</name>
<dbReference type="AlphaFoldDB" id="A0A1J4TA81"/>
<dbReference type="STRING" id="1805146.AUJ27_01830"/>
<accession>A0A1J4TA81</accession>
<evidence type="ECO:0008006" key="4">
    <source>
        <dbReference type="Google" id="ProtNLM"/>
    </source>
</evidence>
<comment type="caution">
    <text evidence="2">The sequence shown here is derived from an EMBL/GenBank/DDBJ whole genome shotgun (WGS) entry which is preliminary data.</text>
</comment>
<gene>
    <name evidence="2" type="ORF">AUJ27_01830</name>
</gene>
<evidence type="ECO:0000256" key="1">
    <source>
        <dbReference type="SAM" id="Phobius"/>
    </source>
</evidence>
<dbReference type="EMBL" id="MNUU01000033">
    <property type="protein sequence ID" value="OIO07803.1"/>
    <property type="molecule type" value="Genomic_DNA"/>
</dbReference>
<feature type="transmembrane region" description="Helical" evidence="1">
    <location>
        <begin position="6"/>
        <end position="31"/>
    </location>
</feature>
<keyword evidence="1" id="KW-1133">Transmembrane helix</keyword>
<proteinExistence type="predicted"/>
<feature type="transmembrane region" description="Helical" evidence="1">
    <location>
        <begin position="38"/>
        <end position="62"/>
    </location>
</feature>
<reference evidence="2 3" key="1">
    <citation type="journal article" date="2016" name="Environ. Microbiol.">
        <title>Genomic resolution of a cold subsurface aquifer community provides metabolic insights for novel microbes adapted to high CO concentrations.</title>
        <authorList>
            <person name="Probst A.J."/>
            <person name="Castelle C.J."/>
            <person name="Singh A."/>
            <person name="Brown C.T."/>
            <person name="Anantharaman K."/>
            <person name="Sharon I."/>
            <person name="Hug L.A."/>
            <person name="Burstein D."/>
            <person name="Emerson J.B."/>
            <person name="Thomas B.C."/>
            <person name="Banfield J.F."/>
        </authorList>
    </citation>
    <scope>NUCLEOTIDE SEQUENCE [LARGE SCALE GENOMIC DNA]</scope>
    <source>
        <strain evidence="2">CG1_02_37_44</strain>
    </source>
</reference>